<dbReference type="InterPro" id="IPR014710">
    <property type="entry name" value="RmlC-like_jellyroll"/>
</dbReference>
<dbReference type="Gene3D" id="2.60.120.10">
    <property type="entry name" value="Jelly Rolls"/>
    <property type="match status" value="1"/>
</dbReference>
<protein>
    <submittedName>
        <fullName evidence="2">Cupin domain-containing protein</fullName>
    </submittedName>
</protein>
<feature type="domain" description="ChrR-like cupin" evidence="1">
    <location>
        <begin position="34"/>
        <end position="143"/>
    </location>
</feature>
<dbReference type="InterPro" id="IPR025979">
    <property type="entry name" value="ChrR-like_cupin_dom"/>
</dbReference>
<evidence type="ECO:0000313" key="2">
    <source>
        <dbReference type="EMBL" id="UWZ80129.1"/>
    </source>
</evidence>
<reference evidence="2" key="1">
    <citation type="journal article" date="2022" name="Environ. Microbiol.">
        <title>Geoalkalibacter halelectricus SAP #1 sp. nov. possessing extracellular electron transfer and mineral#reducing capabilities from a haloalkaline environment.</title>
        <authorList>
            <person name="Yadav S."/>
            <person name="Singh R."/>
            <person name="Sundharam S.S."/>
            <person name="Chaudhary S."/>
            <person name="Krishnamurthi S."/>
            <person name="Patil S.A."/>
        </authorList>
    </citation>
    <scope>NUCLEOTIDE SEQUENCE</scope>
    <source>
        <strain evidence="2">SAP-1</strain>
    </source>
</reference>
<evidence type="ECO:0000259" key="1">
    <source>
        <dbReference type="Pfam" id="PF12973"/>
    </source>
</evidence>
<keyword evidence="3" id="KW-1185">Reference proteome</keyword>
<organism evidence="2 3">
    <name type="scientific">Geoalkalibacter halelectricus</name>
    <dbReference type="NCBI Taxonomy" id="2847045"/>
    <lineage>
        <taxon>Bacteria</taxon>
        <taxon>Pseudomonadati</taxon>
        <taxon>Thermodesulfobacteriota</taxon>
        <taxon>Desulfuromonadia</taxon>
        <taxon>Desulfuromonadales</taxon>
        <taxon>Geoalkalibacteraceae</taxon>
        <taxon>Geoalkalibacter</taxon>
    </lineage>
</organism>
<proteinExistence type="predicted"/>
<dbReference type="Proteomes" id="UP001060414">
    <property type="component" value="Chromosome"/>
</dbReference>
<dbReference type="RefSeq" id="WP_260748486.1">
    <property type="nucleotide sequence ID" value="NZ_CP092109.1"/>
</dbReference>
<dbReference type="SUPFAM" id="SSF51182">
    <property type="entry name" value="RmlC-like cupins"/>
    <property type="match status" value="1"/>
</dbReference>
<dbReference type="Pfam" id="PF12973">
    <property type="entry name" value="Cupin_7"/>
    <property type="match status" value="1"/>
</dbReference>
<gene>
    <name evidence="2" type="ORF">L9S41_01735</name>
</gene>
<dbReference type="InterPro" id="IPR011051">
    <property type="entry name" value="RmlC_Cupin_sf"/>
</dbReference>
<accession>A0ABY5ZNP3</accession>
<name>A0ABY5ZNP3_9BACT</name>
<dbReference type="EMBL" id="CP092109">
    <property type="protein sequence ID" value="UWZ80129.1"/>
    <property type="molecule type" value="Genomic_DNA"/>
</dbReference>
<evidence type="ECO:0000313" key="3">
    <source>
        <dbReference type="Proteomes" id="UP001060414"/>
    </source>
</evidence>
<sequence>MIKRILVLILLVLLPLLGWAAENPTELPYRGEGHIMLNAADLEWGAIASMAPGAKIAVIEGDLSKKEPFTFRLKLPADYTIAPHTHPAYERVTVLSGTFHFAHGEVFDRTATLALEPGGFVVMPPGAPMYAYTEEETIVQLHGTGPWGIVYLNPADDPRN</sequence>
<dbReference type="CDD" id="cd06989">
    <property type="entry name" value="cupin_DRT102"/>
    <property type="match status" value="1"/>
</dbReference>